<proteinExistence type="predicted"/>
<sequence>AILNILLTDEGSPTMSAVSHKKVHSDLFINIFPVSVLPVPGLPVKTIPRLNGILFFA</sequence>
<feature type="non-terminal residue" evidence="1">
    <location>
        <position position="1"/>
    </location>
</feature>
<name>X1ERT3_9ZZZZ</name>
<dbReference type="AlphaFoldDB" id="X1ERT3"/>
<evidence type="ECO:0000313" key="1">
    <source>
        <dbReference type="EMBL" id="GAH22995.1"/>
    </source>
</evidence>
<reference evidence="1" key="1">
    <citation type="journal article" date="2014" name="Front. Microbiol.">
        <title>High frequency of phylogenetically diverse reductive dehalogenase-homologous genes in deep subseafloor sedimentary metagenomes.</title>
        <authorList>
            <person name="Kawai M."/>
            <person name="Futagami T."/>
            <person name="Toyoda A."/>
            <person name="Takaki Y."/>
            <person name="Nishi S."/>
            <person name="Hori S."/>
            <person name="Arai W."/>
            <person name="Tsubouchi T."/>
            <person name="Morono Y."/>
            <person name="Uchiyama I."/>
            <person name="Ito T."/>
            <person name="Fujiyama A."/>
            <person name="Inagaki F."/>
            <person name="Takami H."/>
        </authorList>
    </citation>
    <scope>NUCLEOTIDE SEQUENCE</scope>
    <source>
        <strain evidence="1">Expedition CK06-06</strain>
    </source>
</reference>
<organism evidence="1">
    <name type="scientific">marine sediment metagenome</name>
    <dbReference type="NCBI Taxonomy" id="412755"/>
    <lineage>
        <taxon>unclassified sequences</taxon>
        <taxon>metagenomes</taxon>
        <taxon>ecological metagenomes</taxon>
    </lineage>
</organism>
<dbReference type="EMBL" id="BART01039737">
    <property type="protein sequence ID" value="GAH22995.1"/>
    <property type="molecule type" value="Genomic_DNA"/>
</dbReference>
<gene>
    <name evidence="1" type="ORF">S01H4_65128</name>
</gene>
<comment type="caution">
    <text evidence="1">The sequence shown here is derived from an EMBL/GenBank/DDBJ whole genome shotgun (WGS) entry which is preliminary data.</text>
</comment>
<protein>
    <submittedName>
        <fullName evidence="1">Uncharacterized protein</fullName>
    </submittedName>
</protein>
<accession>X1ERT3</accession>